<reference evidence="3 4" key="1">
    <citation type="journal article" date="2018" name="Sci. Rep.">
        <title>Raphidocelis subcapitata (=Pseudokirchneriella subcapitata) provides an insight into genome evolution and environmental adaptations in the Sphaeropleales.</title>
        <authorList>
            <person name="Suzuki S."/>
            <person name="Yamaguchi H."/>
            <person name="Nakajima N."/>
            <person name="Kawachi M."/>
        </authorList>
    </citation>
    <scope>NUCLEOTIDE SEQUENCE [LARGE SCALE GENOMIC DNA]</scope>
    <source>
        <strain evidence="3 4">NIES-35</strain>
    </source>
</reference>
<dbReference type="PANTHER" id="PTHR34217:SF1">
    <property type="entry name" value="CARBOXYPEPTIDASE 1"/>
    <property type="match status" value="1"/>
</dbReference>
<dbReference type="OrthoDB" id="10249837at2759"/>
<organism evidence="3 4">
    <name type="scientific">Raphidocelis subcapitata</name>
    <dbReference type="NCBI Taxonomy" id="307507"/>
    <lineage>
        <taxon>Eukaryota</taxon>
        <taxon>Viridiplantae</taxon>
        <taxon>Chlorophyta</taxon>
        <taxon>core chlorophytes</taxon>
        <taxon>Chlorophyceae</taxon>
        <taxon>CS clade</taxon>
        <taxon>Sphaeropleales</taxon>
        <taxon>Selenastraceae</taxon>
        <taxon>Raphidocelis</taxon>
    </lineage>
</organism>
<gene>
    <name evidence="3" type="ORF">Rsub_03844</name>
</gene>
<dbReference type="InterPro" id="IPR001333">
    <property type="entry name" value="Peptidase_M32_Taq"/>
</dbReference>
<dbReference type="STRING" id="307507.A0A2V0NUH9"/>
<feature type="chain" id="PRO_5016047341" description="Carboxypeptidase" evidence="2">
    <location>
        <begin position="26"/>
        <end position="678"/>
    </location>
</feature>
<proteinExistence type="predicted"/>
<protein>
    <recommendedName>
        <fullName evidence="5">Carboxypeptidase</fullName>
    </recommendedName>
</protein>
<dbReference type="PROSITE" id="PS52034">
    <property type="entry name" value="PEPTIDASE_M32"/>
    <property type="match status" value="1"/>
</dbReference>
<keyword evidence="2" id="KW-0732">Signal</keyword>
<accession>A0A2V0NUH9</accession>
<dbReference type="AlphaFoldDB" id="A0A2V0NUH9"/>
<dbReference type="EMBL" id="BDRX01000021">
    <property type="protein sequence ID" value="GBF90989.1"/>
    <property type="molecule type" value="Genomic_DNA"/>
</dbReference>
<dbReference type="Gene3D" id="1.10.1370.30">
    <property type="match status" value="1"/>
</dbReference>
<comment type="caution">
    <text evidence="3">The sequence shown here is derived from an EMBL/GenBank/DDBJ whole genome shotgun (WGS) entry which is preliminary data.</text>
</comment>
<evidence type="ECO:0000313" key="4">
    <source>
        <dbReference type="Proteomes" id="UP000247498"/>
    </source>
</evidence>
<sequence>MGPRPSARRILLLLLLLALASPRLGATALAGQQQQEQQQRCDGAAAAAAATAHTGGCAWDGAAAPAQAYEKLCGKLRELNALEGISGLLGWDEMVMMPPGAAEARGAQKSALSGVLHDKRTDPEMGALLEGLKASRLTPVQSAVVRDTAKAYKKATALPKALVQRIAKLETDAYVAWVEARKESDFSKFAPFLKEWVEVRRESARLIDADSDPYDVLLDDYEKGATAARLDEIFAEVRAGLVPLLASLKSRGTRPDDAWLAGDYDTKAQAALCEEVALDMGFDLQHGRLDVSVHPFTGGAHPTDVRMTTRFKAHDLTEGLTGAVHETGHALYEQGRNLTPEWRDLPVNSALSMGVHESQSLLWERMVALSPPFAQYISGKIRKHFPSFPERPPGQLHAAINTIKEPSLIRVEADEVTYGLHVILRYEIERALVRGELEVDDVPRVWNAKMRDYLGVEPENDAQGCLQDVHWSAGLFAYFPTYMLGAMYAAQIYQKAAAEIPDLEAKIAAGEFKPLRVDSVNLAGLDRVIAVFAAGDTESSLLIRQYRLRLKKGASPKVPRAALEEMGPSIDATIRRWRAAGPDVEKEALKRPQLTKKKEKNVGSDSLAGKVGRIYMPKQTMDTLGLAKMKGLKRERRQAAAERAAKKAGDGGGGDGAAAAAARPAKRKKMAGGEGGDA</sequence>
<dbReference type="Pfam" id="PF02074">
    <property type="entry name" value="Peptidase_M32"/>
    <property type="match status" value="1"/>
</dbReference>
<keyword evidence="4" id="KW-1185">Reference proteome</keyword>
<evidence type="ECO:0008006" key="5">
    <source>
        <dbReference type="Google" id="ProtNLM"/>
    </source>
</evidence>
<name>A0A2V0NUH9_9CHLO</name>
<dbReference type="GO" id="GO:0006508">
    <property type="term" value="P:proteolysis"/>
    <property type="evidence" value="ECO:0007669"/>
    <property type="project" value="InterPro"/>
</dbReference>
<dbReference type="SUPFAM" id="SSF55486">
    <property type="entry name" value="Metalloproteases ('zincins'), catalytic domain"/>
    <property type="match status" value="1"/>
</dbReference>
<feature type="compositionally biased region" description="Basic and acidic residues" evidence="1">
    <location>
        <begin position="637"/>
        <end position="649"/>
    </location>
</feature>
<dbReference type="GO" id="GO:0004181">
    <property type="term" value="F:metallocarboxypeptidase activity"/>
    <property type="evidence" value="ECO:0007669"/>
    <property type="project" value="InterPro"/>
</dbReference>
<evidence type="ECO:0000313" key="3">
    <source>
        <dbReference type="EMBL" id="GBF90989.1"/>
    </source>
</evidence>
<dbReference type="PRINTS" id="PR00998">
    <property type="entry name" value="CRBOXYPTASET"/>
</dbReference>
<evidence type="ECO:0000256" key="1">
    <source>
        <dbReference type="SAM" id="MobiDB-lite"/>
    </source>
</evidence>
<dbReference type="CDD" id="cd06460">
    <property type="entry name" value="M32_Taq"/>
    <property type="match status" value="1"/>
</dbReference>
<feature type="signal peptide" evidence="2">
    <location>
        <begin position="1"/>
        <end position="25"/>
    </location>
</feature>
<evidence type="ECO:0000256" key="2">
    <source>
        <dbReference type="SAM" id="SignalP"/>
    </source>
</evidence>
<feature type="region of interest" description="Disordered" evidence="1">
    <location>
        <begin position="630"/>
        <end position="678"/>
    </location>
</feature>
<dbReference type="PANTHER" id="PTHR34217">
    <property type="entry name" value="METAL-DEPENDENT CARBOXYPEPTIDASE"/>
    <property type="match status" value="1"/>
</dbReference>
<dbReference type="InParanoid" id="A0A2V0NUH9"/>
<dbReference type="Proteomes" id="UP000247498">
    <property type="component" value="Unassembled WGS sequence"/>
</dbReference>